<dbReference type="InterPro" id="IPR005322">
    <property type="entry name" value="Peptidase_C69"/>
</dbReference>
<dbReference type="Pfam" id="PF03577">
    <property type="entry name" value="Peptidase_C69"/>
    <property type="match status" value="1"/>
</dbReference>
<gene>
    <name evidence="2" type="ORF">A2Y62_09130</name>
</gene>
<evidence type="ECO:0000256" key="1">
    <source>
        <dbReference type="RuleBase" id="RU364089"/>
    </source>
</evidence>
<keyword evidence="1" id="KW-0645">Protease</keyword>
<comment type="caution">
    <text evidence="2">The sequence shown here is derived from an EMBL/GenBank/DDBJ whole genome shotgun (WGS) entry which is preliminary data.</text>
</comment>
<protein>
    <recommendedName>
        <fullName evidence="1">Dipeptidase</fullName>
        <ecNumber evidence="1">3.4.-.-</ecNumber>
    </recommendedName>
</protein>
<accession>A0A1F5VVL5</accession>
<dbReference type="PANTHER" id="PTHR12994:SF17">
    <property type="entry name" value="LD30995P"/>
    <property type="match status" value="1"/>
</dbReference>
<dbReference type="STRING" id="1817863.A2Y62_09130"/>
<dbReference type="Proteomes" id="UP000178943">
    <property type="component" value="Unassembled WGS sequence"/>
</dbReference>
<dbReference type="GO" id="GO:0006508">
    <property type="term" value="P:proteolysis"/>
    <property type="evidence" value="ECO:0007669"/>
    <property type="project" value="UniProtKB-KW"/>
</dbReference>
<evidence type="ECO:0000313" key="2">
    <source>
        <dbReference type="EMBL" id="OGF67445.1"/>
    </source>
</evidence>
<dbReference type="PROSITE" id="PS51257">
    <property type="entry name" value="PROKAR_LIPOPROTEIN"/>
    <property type="match status" value="1"/>
</dbReference>
<proteinExistence type="inferred from homology"/>
<keyword evidence="1" id="KW-0378">Hydrolase</keyword>
<organism evidence="2 3">
    <name type="scientific">Candidatus Fischerbacteria bacterium RBG_13_37_8</name>
    <dbReference type="NCBI Taxonomy" id="1817863"/>
    <lineage>
        <taxon>Bacteria</taxon>
        <taxon>Candidatus Fischeribacteriota</taxon>
    </lineage>
</organism>
<comment type="similarity">
    <text evidence="1">Belongs to the peptidase C69 family.</text>
</comment>
<reference evidence="2 3" key="1">
    <citation type="journal article" date="2016" name="Nat. Commun.">
        <title>Thousands of microbial genomes shed light on interconnected biogeochemical processes in an aquifer system.</title>
        <authorList>
            <person name="Anantharaman K."/>
            <person name="Brown C.T."/>
            <person name="Hug L.A."/>
            <person name="Sharon I."/>
            <person name="Castelle C.J."/>
            <person name="Probst A.J."/>
            <person name="Thomas B.C."/>
            <person name="Singh A."/>
            <person name="Wilkins M.J."/>
            <person name="Karaoz U."/>
            <person name="Brodie E.L."/>
            <person name="Williams K.H."/>
            <person name="Hubbard S.S."/>
            <person name="Banfield J.F."/>
        </authorList>
    </citation>
    <scope>NUCLEOTIDE SEQUENCE [LARGE SCALE GENOMIC DNA]</scope>
</reference>
<sequence length="509" mass="57978">MKLIRAYIIMFCLLIVSQVLYGCYAVVAGKKATADGSVLVGHAEQNGPEKVFLNFWVVPRIKNEEGAMYELIGDGSYPEVEESYKYIWSENFGMPGSDAVMNEWGVICVSDATHSKEKSLDDLREKGDIVNDGIVHMLRIEAAKRAKTAREAVDVFIHFIEEFGYGSSGTSFVIADPNEAWIFTAIMGKRWVAQRVPDDEVVLLPNVNIIQEIDLKDPSRFLASADIIDYAVEKGWYDPKSGKPFNFRDAYDLPSWPGWFEPVNNCDPRQWRGQSLVIGKEIPLPTKGPLPFSVKPNRKLTVSDIRNILSDHVEGTKFDKTNNYELGSPHDVLRMADGMICNQANQEIAVFQLRSWLPPEIGNIYWRTTAAGCSSVLTPWYAGITETPAPYSKQYNIEDNLTAIFHFYPPAGTFDYDDSKAFWIFNELENLVDLNYRINITRVKPVWQAYEQDGYKLQPVIEKTVLELYEKDKTLAMEYLTDYCTERALGAIEKARKMIKQLKEEYFGY</sequence>
<dbReference type="EC" id="3.4.-.-" evidence="1"/>
<dbReference type="GO" id="GO:0070004">
    <property type="term" value="F:cysteine-type exopeptidase activity"/>
    <property type="evidence" value="ECO:0007669"/>
    <property type="project" value="InterPro"/>
</dbReference>
<comment type="catalytic activity">
    <reaction evidence="1">
        <text>an L-aminoacyl-L-amino acid + H2O = 2 an L-alpha-amino acid</text>
        <dbReference type="Rhea" id="RHEA:48940"/>
        <dbReference type="ChEBI" id="CHEBI:15377"/>
        <dbReference type="ChEBI" id="CHEBI:59869"/>
        <dbReference type="ChEBI" id="CHEBI:77460"/>
    </reaction>
</comment>
<keyword evidence="1" id="KW-0224">Dipeptidase</keyword>
<dbReference type="GO" id="GO:0016805">
    <property type="term" value="F:dipeptidase activity"/>
    <property type="evidence" value="ECO:0007669"/>
    <property type="project" value="UniProtKB-KW"/>
</dbReference>
<dbReference type="PANTHER" id="PTHR12994">
    <property type="entry name" value="SECERNIN"/>
    <property type="match status" value="1"/>
</dbReference>
<dbReference type="AlphaFoldDB" id="A0A1F5VVL5"/>
<dbReference type="EMBL" id="MFGW01000051">
    <property type="protein sequence ID" value="OGF67445.1"/>
    <property type="molecule type" value="Genomic_DNA"/>
</dbReference>
<dbReference type="Gene3D" id="3.60.60.10">
    <property type="entry name" value="Penicillin V Acylase, Chain A"/>
    <property type="match status" value="1"/>
</dbReference>
<name>A0A1F5VVL5_9BACT</name>
<evidence type="ECO:0000313" key="3">
    <source>
        <dbReference type="Proteomes" id="UP000178943"/>
    </source>
</evidence>